<feature type="non-terminal residue" evidence="2">
    <location>
        <position position="1"/>
    </location>
</feature>
<accession>A0A091RFN1</accession>
<dbReference type="Pfam" id="PF02093">
    <property type="entry name" value="Gag_p30"/>
    <property type="match status" value="1"/>
</dbReference>
<evidence type="ECO:0000313" key="2">
    <source>
        <dbReference type="EMBL" id="KFQ38683.1"/>
    </source>
</evidence>
<dbReference type="EMBL" id="KK817125">
    <property type="protein sequence ID" value="KFQ38683.1"/>
    <property type="molecule type" value="Genomic_DNA"/>
</dbReference>
<keyword evidence="3" id="KW-1185">Reference proteome</keyword>
<gene>
    <name evidence="2" type="ORF">N332_06050</name>
</gene>
<dbReference type="AlphaFoldDB" id="A0A091RFN1"/>
<dbReference type="InterPro" id="IPR008919">
    <property type="entry name" value="Retrov_capsid_N"/>
</dbReference>
<dbReference type="InterPro" id="IPR050462">
    <property type="entry name" value="Retroviral_Gag-Pol_poly"/>
</dbReference>
<dbReference type="SUPFAM" id="SSF47943">
    <property type="entry name" value="Retrovirus capsid protein, N-terminal core domain"/>
    <property type="match status" value="1"/>
</dbReference>
<dbReference type="PANTHER" id="PTHR33166">
    <property type="entry name" value="GAG_P30 DOMAIN-CONTAINING PROTEIN"/>
    <property type="match status" value="1"/>
</dbReference>
<sequence length="146" mass="16625">QGVGPNGPVCVKVPFFITDLMTWKEAAGVYTKDPEKVGRIMETILRIQDPDWNDIQVILDTLLDEAEKGMVLRTAKTQAEVAHVAQAIQGTVDQNFPSADTQWDPNMMRGERYQRWILFGIKHAMPKAMNWSNLYEIKQHTLELPS</sequence>
<proteinExistence type="predicted"/>
<evidence type="ECO:0000313" key="3">
    <source>
        <dbReference type="Proteomes" id="UP000053369"/>
    </source>
</evidence>
<feature type="domain" description="Core shell protein Gag P30" evidence="1">
    <location>
        <begin position="19"/>
        <end position="145"/>
    </location>
</feature>
<reference evidence="2 3" key="1">
    <citation type="submission" date="2014-04" db="EMBL/GenBank/DDBJ databases">
        <title>Genome evolution of avian class.</title>
        <authorList>
            <person name="Zhang G."/>
            <person name="Li C."/>
        </authorList>
    </citation>
    <scope>NUCLEOTIDE SEQUENCE [LARGE SCALE GENOMIC DNA]</scope>
    <source>
        <strain evidence="2">BGI_N332</strain>
    </source>
</reference>
<dbReference type="Gene3D" id="1.10.375.10">
    <property type="entry name" value="Human Immunodeficiency Virus Type 1 Capsid Protein"/>
    <property type="match status" value="1"/>
</dbReference>
<name>A0A091RFN1_9AVES</name>
<evidence type="ECO:0000259" key="1">
    <source>
        <dbReference type="Pfam" id="PF02093"/>
    </source>
</evidence>
<dbReference type="Proteomes" id="UP000053369">
    <property type="component" value="Unassembled WGS sequence"/>
</dbReference>
<protein>
    <recommendedName>
        <fullName evidence="1">Core shell protein Gag P30 domain-containing protein</fullName>
    </recommendedName>
</protein>
<dbReference type="InterPro" id="IPR003036">
    <property type="entry name" value="Gag_P30"/>
</dbReference>
<feature type="non-terminal residue" evidence="2">
    <location>
        <position position="146"/>
    </location>
</feature>
<organism evidence="2 3">
    <name type="scientific">Mesitornis unicolor</name>
    <name type="common">brown roatelo</name>
    <dbReference type="NCBI Taxonomy" id="54374"/>
    <lineage>
        <taxon>Eukaryota</taxon>
        <taxon>Metazoa</taxon>
        <taxon>Chordata</taxon>
        <taxon>Craniata</taxon>
        <taxon>Vertebrata</taxon>
        <taxon>Euteleostomi</taxon>
        <taxon>Archelosauria</taxon>
        <taxon>Archosauria</taxon>
        <taxon>Dinosauria</taxon>
        <taxon>Saurischia</taxon>
        <taxon>Theropoda</taxon>
        <taxon>Coelurosauria</taxon>
        <taxon>Aves</taxon>
        <taxon>Neognathae</taxon>
        <taxon>Neoaves</taxon>
        <taxon>Columbimorphae</taxon>
        <taxon>Mesitornithiformes</taxon>
        <taxon>Mesitornithidae</taxon>
        <taxon>Mesitornis</taxon>
    </lineage>
</organism>
<dbReference type="GO" id="GO:0019068">
    <property type="term" value="P:virion assembly"/>
    <property type="evidence" value="ECO:0007669"/>
    <property type="project" value="InterPro"/>
</dbReference>